<dbReference type="GO" id="GO:0016020">
    <property type="term" value="C:membrane"/>
    <property type="evidence" value="ECO:0007669"/>
    <property type="project" value="TreeGrafter"/>
</dbReference>
<feature type="region of interest" description="Disordered" evidence="1">
    <location>
        <begin position="147"/>
        <end position="206"/>
    </location>
</feature>
<keyword evidence="4" id="KW-1185">Reference proteome</keyword>
<protein>
    <submittedName>
        <fullName evidence="3">Exocyst complex component 6</fullName>
    </submittedName>
</protein>
<dbReference type="GeneID" id="39985898"/>
<feature type="compositionally biased region" description="Acidic residues" evidence="1">
    <location>
        <begin position="167"/>
        <end position="180"/>
    </location>
</feature>
<comment type="caution">
    <text evidence="3">The sequence shown here is derived from an EMBL/GenBank/DDBJ whole genome shotgun (WGS) entry which is preliminary data.</text>
</comment>
<accession>A0A1X0NVP2</accession>
<sequence length="1039" mass="116076">MESESDTEENEKIQIILRDMCDSPHVLYRTEQPLRLYRHGKQKKVHLYATAYHVYLVKAKKVTFYARWPNKLLTVSSVQNTLFIGKSDSTKDIQTNVSTRAVLTAEKDEGNDFSSVKLEGLSAKEVRDIEDRLTELSTTARILADTLEREEEHPSEHQESFSKENDEWGEADSEGSEDEGGPLWEQQQQQQQQQQQPILQDQQQRRSRDVELNSLFEKAPSRYLAVTSLVDGEFTDYSTLKNAYLRNEEDILLEDLAAFINENEGQVEKLCERHYPAFLHAARQCTSISEQDAELVGQELGGATALARSSVMEMKRAAAELNLSRCIRENVAHVCTLLHALLEIAEHLEMVEMRVHKRQLLGAVVSLKQLLRVATPMSEYALGEYVVHHRVPQMAQDIFTAAVQQLNAWLKLLRELSRPIGIAALTWEGSVRAGSIEKKLEVTNEGDWWVESTCSRAFIKRAPFAESAGIEDILYGASLQEVFEELRRGTYYCNYYAESRGQQAKLDLYEPFFAGEGLSGEELVAELQRYCETSLGFLLIEDIVHHATKPHIQSSSEILSMWDRLSQSMADRARRVSSLLSNDPNYTARMMDIFRLLRQFLNVAVDLVSSVRLSPLTLSLVVEAMSDNIISSWLQEACMEATQAVLTDTLVPLIATNVEDYNAYVKKFYLDRCKYIELPLPPNGYTSGRVSLPYASMVPVIGDVALRFLSRCHSIVVTDHSAVVRQSELNNVDEMFLKYLSVLFRTVAELLQNHLMTVPERGVLQFAVFVTSCATMSVILSCVEQQFFLAWPSDYGGRRWEKLGEPRLLASSAALFEKAVEKGIDKLLNAFIMETEDRLKPTADIEYWKRLIEVRRGTVQATSRVDPESGDTVERGFVETMEYIIGMIPQLCAVLQVSVVRSVLGTVVAHVCVTLQGNLERALAGALESGGGTRDFAVLRGCVSEFVATADANVPGWQRRIAAAVGAGLPLTARFPLDPVAVAEELLAWISRREAAAGRPAAGLEAAGKFVARGVGKGLHAVGQTVMGGANAITGRRNS</sequence>
<dbReference type="GO" id="GO:0000145">
    <property type="term" value="C:exocyst"/>
    <property type="evidence" value="ECO:0007669"/>
    <property type="project" value="TreeGrafter"/>
</dbReference>
<dbReference type="GO" id="GO:0006893">
    <property type="term" value="P:Golgi to plasma membrane transport"/>
    <property type="evidence" value="ECO:0007669"/>
    <property type="project" value="TreeGrafter"/>
</dbReference>
<gene>
    <name evidence="3" type="ORF">TM35_000162460</name>
</gene>
<feature type="compositionally biased region" description="Low complexity" evidence="1">
    <location>
        <begin position="186"/>
        <end position="202"/>
    </location>
</feature>
<dbReference type="InterPro" id="IPR007225">
    <property type="entry name" value="EXOC6/Sec15"/>
</dbReference>
<dbReference type="PANTHER" id="PTHR12702:SF0">
    <property type="entry name" value="EXOCYST COMPLEX COMPONENT 6"/>
    <property type="match status" value="1"/>
</dbReference>
<dbReference type="VEuPathDB" id="TriTrypDB:TM35_000162460"/>
<evidence type="ECO:0000313" key="3">
    <source>
        <dbReference type="EMBL" id="ORC88608.1"/>
    </source>
</evidence>
<dbReference type="GO" id="GO:0090522">
    <property type="term" value="P:vesicle tethering involved in exocytosis"/>
    <property type="evidence" value="ECO:0007669"/>
    <property type="project" value="InterPro"/>
</dbReference>
<dbReference type="RefSeq" id="XP_028882674.1">
    <property type="nucleotide sequence ID" value="XM_029026118.1"/>
</dbReference>
<dbReference type="Pfam" id="PF20651">
    <property type="entry name" value="EXOC6_Sec15_N"/>
    <property type="match status" value="1"/>
</dbReference>
<dbReference type="InterPro" id="IPR048359">
    <property type="entry name" value="EXOC6_Sec15_N"/>
</dbReference>
<dbReference type="InterPro" id="IPR042045">
    <property type="entry name" value="EXOC6/Sec15_C_dom1"/>
</dbReference>
<dbReference type="STRING" id="67003.A0A1X0NVP2"/>
<evidence type="ECO:0000313" key="4">
    <source>
        <dbReference type="Proteomes" id="UP000192257"/>
    </source>
</evidence>
<feature type="domain" description="Exocyst complex component EXOC6/Sec15 N-terminal" evidence="2">
    <location>
        <begin position="256"/>
        <end position="424"/>
    </location>
</feature>
<feature type="compositionally biased region" description="Basic and acidic residues" evidence="1">
    <location>
        <begin position="147"/>
        <end position="166"/>
    </location>
</feature>
<dbReference type="PANTHER" id="PTHR12702">
    <property type="entry name" value="SEC15"/>
    <property type="match status" value="1"/>
</dbReference>
<dbReference type="AlphaFoldDB" id="A0A1X0NVP2"/>
<evidence type="ECO:0000256" key="1">
    <source>
        <dbReference type="SAM" id="MobiDB-lite"/>
    </source>
</evidence>
<dbReference type="GO" id="GO:0006886">
    <property type="term" value="P:intracellular protein transport"/>
    <property type="evidence" value="ECO:0007669"/>
    <property type="project" value="InterPro"/>
</dbReference>
<proteinExistence type="predicted"/>
<dbReference type="Gene3D" id="1.10.357.30">
    <property type="entry name" value="Exocyst complex subunit Sec15 C-terminal domain, N-terminal subdomain"/>
    <property type="match status" value="1"/>
</dbReference>
<dbReference type="Proteomes" id="UP000192257">
    <property type="component" value="Unassembled WGS sequence"/>
</dbReference>
<dbReference type="EMBL" id="NBCO01000016">
    <property type="protein sequence ID" value="ORC88608.1"/>
    <property type="molecule type" value="Genomic_DNA"/>
</dbReference>
<name>A0A1X0NVP2_9TRYP</name>
<evidence type="ECO:0000259" key="2">
    <source>
        <dbReference type="Pfam" id="PF20651"/>
    </source>
</evidence>
<organism evidence="3 4">
    <name type="scientific">Trypanosoma theileri</name>
    <dbReference type="NCBI Taxonomy" id="67003"/>
    <lineage>
        <taxon>Eukaryota</taxon>
        <taxon>Discoba</taxon>
        <taxon>Euglenozoa</taxon>
        <taxon>Kinetoplastea</taxon>
        <taxon>Metakinetoplastina</taxon>
        <taxon>Trypanosomatida</taxon>
        <taxon>Trypanosomatidae</taxon>
        <taxon>Trypanosoma</taxon>
    </lineage>
</organism>
<reference evidence="3 4" key="1">
    <citation type="submission" date="2017-03" db="EMBL/GenBank/DDBJ databases">
        <title>An alternative strategy for trypanosome survival in the mammalian bloodstream revealed through genome and transcriptome analysis of the ubiquitous bovine parasite Trypanosoma (Megatrypanum) theileri.</title>
        <authorList>
            <person name="Kelly S."/>
            <person name="Ivens A."/>
            <person name="Mott A."/>
            <person name="O'Neill E."/>
            <person name="Emms D."/>
            <person name="Macleod O."/>
            <person name="Voorheis P."/>
            <person name="Matthews J."/>
            <person name="Matthews K."/>
            <person name="Carrington M."/>
        </authorList>
    </citation>
    <scope>NUCLEOTIDE SEQUENCE [LARGE SCALE GENOMIC DNA]</scope>
    <source>
        <strain evidence="3">Edinburgh</strain>
    </source>
</reference>
<dbReference type="OrthoDB" id="10267033at2759"/>